<gene>
    <name evidence="1" type="ORF">WOSG25_070100</name>
</gene>
<dbReference type="STRING" id="1329250.WOSG25_070100"/>
<dbReference type="EMBL" id="DF820490">
    <property type="protein sequence ID" value="GAK31033.1"/>
    <property type="molecule type" value="Genomic_DNA"/>
</dbReference>
<sequence length="61" mass="6392">MDLFVAPKKQVEASLLEKTIDEIRAKYGVTSLVKLSSLGQGGTMINRTGLVGGHNGGNAYG</sequence>
<proteinExistence type="predicted"/>
<organism evidence="1 2">
    <name type="scientific">Weissella oryzae (strain DSM 25784 / JCM 18191 / LMG 30913 / SG25)</name>
    <dbReference type="NCBI Taxonomy" id="1329250"/>
    <lineage>
        <taxon>Bacteria</taxon>
        <taxon>Bacillati</taxon>
        <taxon>Bacillota</taxon>
        <taxon>Bacilli</taxon>
        <taxon>Lactobacillales</taxon>
        <taxon>Lactobacillaceae</taxon>
        <taxon>Weissella</taxon>
    </lineage>
</organism>
<reference evidence="2" key="1">
    <citation type="journal article" date="2014" name="Genome Announc.">
        <title>Draft genome sequence of Weissella oryzae SG25T, isolated from fermented rice grains.</title>
        <authorList>
            <person name="Tanizawa Y."/>
            <person name="Fujisawa T."/>
            <person name="Mochizuki T."/>
            <person name="Kaminuma E."/>
            <person name="Suzuki Y."/>
            <person name="Nakamura Y."/>
            <person name="Tohno M."/>
        </authorList>
    </citation>
    <scope>NUCLEOTIDE SEQUENCE [LARGE SCALE GENOMIC DNA]</scope>
    <source>
        <strain evidence="2">DSM 25784 / JCM 18191 / LMG 30913 / SG25</strain>
    </source>
</reference>
<protein>
    <recommendedName>
        <fullName evidence="3">DNA polymerase IV</fullName>
    </recommendedName>
</protein>
<dbReference type="eggNOG" id="COG0389">
    <property type="taxonomic scope" value="Bacteria"/>
</dbReference>
<accession>A0A069CUW7</accession>
<evidence type="ECO:0000313" key="2">
    <source>
        <dbReference type="Proteomes" id="UP000030643"/>
    </source>
</evidence>
<evidence type="ECO:0000313" key="1">
    <source>
        <dbReference type="EMBL" id="GAK31033.1"/>
    </source>
</evidence>
<evidence type="ECO:0008006" key="3">
    <source>
        <dbReference type="Google" id="ProtNLM"/>
    </source>
</evidence>
<name>A0A069CUW7_WEIOS</name>
<dbReference type="AlphaFoldDB" id="A0A069CUW7"/>
<dbReference type="Proteomes" id="UP000030643">
    <property type="component" value="Unassembled WGS sequence"/>
</dbReference>
<keyword evidence="2" id="KW-1185">Reference proteome</keyword>